<reference evidence="2" key="2">
    <citation type="journal article" date="2021" name="PeerJ">
        <title>Extensive microbial diversity within the chicken gut microbiome revealed by metagenomics and culture.</title>
        <authorList>
            <person name="Gilroy R."/>
            <person name="Ravi A."/>
            <person name="Getino M."/>
            <person name="Pursley I."/>
            <person name="Horton D.L."/>
            <person name="Alikhan N.F."/>
            <person name="Baker D."/>
            <person name="Gharbi K."/>
            <person name="Hall N."/>
            <person name="Watson M."/>
            <person name="Adriaenssens E.M."/>
            <person name="Foster-Nyarko E."/>
            <person name="Jarju S."/>
            <person name="Secka A."/>
            <person name="Antonio M."/>
            <person name="Oren A."/>
            <person name="Chaudhuri R.R."/>
            <person name="La Ragione R."/>
            <person name="Hildebrand F."/>
            <person name="Pallen M.J."/>
        </authorList>
    </citation>
    <scope>NUCLEOTIDE SEQUENCE</scope>
    <source>
        <strain evidence="2">CHK190-19873</strain>
    </source>
</reference>
<proteinExistence type="predicted"/>
<protein>
    <recommendedName>
        <fullName evidence="1">VTC domain-containing protein</fullName>
    </recommendedName>
</protein>
<organism evidence="2 3">
    <name type="scientific">Candidatus Limivivens intestinipullorum</name>
    <dbReference type="NCBI Taxonomy" id="2840858"/>
    <lineage>
        <taxon>Bacteria</taxon>
        <taxon>Bacillati</taxon>
        <taxon>Bacillota</taxon>
        <taxon>Clostridia</taxon>
        <taxon>Lachnospirales</taxon>
        <taxon>Lachnospiraceae</taxon>
        <taxon>Lachnospiraceae incertae sedis</taxon>
        <taxon>Candidatus Limivivens</taxon>
    </lineage>
</organism>
<sequence length="225" mass="26551">MENNRQTVSNRHNGGIHMDYTTYYEEYDTITEERYGELKSMLEAQDKKKKFQAFHLRKLEFIGTNDQKAVPNFFLCVKNQDENEIYLEKKFIQGDIHFKKCAKLTKEECDRILRGDIDWMKDHKKGLFSDFYRQVSLNHLSPGRVTDYEREMLKGKKESYVTFSKKIERAVGRTRDLFEVPEFTLSCLDEGKVLVTYKKEAILPAVLVTIMQIQKDKEGELAFAF</sequence>
<evidence type="ECO:0000313" key="2">
    <source>
        <dbReference type="EMBL" id="HIS31064.1"/>
    </source>
</evidence>
<dbReference type="EMBL" id="DVIQ01000027">
    <property type="protein sequence ID" value="HIS31064.1"/>
    <property type="molecule type" value="Genomic_DNA"/>
</dbReference>
<comment type="caution">
    <text evidence="2">The sequence shown here is derived from an EMBL/GenBank/DDBJ whole genome shotgun (WGS) entry which is preliminary data.</text>
</comment>
<dbReference type="Pfam" id="PF09359">
    <property type="entry name" value="VTC"/>
    <property type="match status" value="1"/>
</dbReference>
<reference evidence="2" key="1">
    <citation type="submission" date="2020-10" db="EMBL/GenBank/DDBJ databases">
        <authorList>
            <person name="Gilroy R."/>
        </authorList>
    </citation>
    <scope>NUCLEOTIDE SEQUENCE</scope>
    <source>
        <strain evidence="2">CHK190-19873</strain>
    </source>
</reference>
<gene>
    <name evidence="2" type="ORF">IAB44_05865</name>
</gene>
<name>A0A9D1ESH7_9FIRM</name>
<evidence type="ECO:0000259" key="1">
    <source>
        <dbReference type="Pfam" id="PF09359"/>
    </source>
</evidence>
<dbReference type="InterPro" id="IPR018966">
    <property type="entry name" value="VTC_domain"/>
</dbReference>
<evidence type="ECO:0000313" key="3">
    <source>
        <dbReference type="Proteomes" id="UP000823935"/>
    </source>
</evidence>
<dbReference type="AlphaFoldDB" id="A0A9D1ESH7"/>
<dbReference type="Proteomes" id="UP000823935">
    <property type="component" value="Unassembled WGS sequence"/>
</dbReference>
<accession>A0A9D1ESH7</accession>
<feature type="domain" description="VTC" evidence="1">
    <location>
        <begin position="79"/>
        <end position="161"/>
    </location>
</feature>